<dbReference type="PANTHER" id="PTHR37524">
    <property type="entry name" value="RIBOSOMAL RNA LARGE SUBUNIT METHYLTRANSFERASE M"/>
    <property type="match status" value="1"/>
</dbReference>
<proteinExistence type="inferred from homology"/>
<evidence type="ECO:0000313" key="10">
    <source>
        <dbReference type="EMBL" id="GEK73788.1"/>
    </source>
</evidence>
<evidence type="ECO:0000259" key="7">
    <source>
        <dbReference type="Pfam" id="PF01728"/>
    </source>
</evidence>
<comment type="subunit">
    <text evidence="6">Monomer.</text>
</comment>
<keyword evidence="5 6" id="KW-0949">S-adenosyl-L-methionine</keyword>
<dbReference type="InterPro" id="IPR048646">
    <property type="entry name" value="RlmM_THUMP-like"/>
</dbReference>
<keyword evidence="3 6" id="KW-0489">Methyltransferase</keyword>
<evidence type="ECO:0000256" key="1">
    <source>
        <dbReference type="ARBA" id="ARBA00022490"/>
    </source>
</evidence>
<evidence type="ECO:0000313" key="11">
    <source>
        <dbReference type="Proteomes" id="UP000321121"/>
    </source>
</evidence>
<sequence length="355" mass="40208">MIPQQLLFYCRPGFESDLAAEIAIKAAALGWQGYPLAQPQSGHVRFVLTDERPANALHRDLPLASLVFARQSLVALAPLEGLSREDRLSPIVEQVVASGWNFESLWQETPDTNDAKALAGLIKALQRPLESILKKRGALRRKAGGRRLHLLWTDGDRVQLGMSFPGNRSEQPGGIRRLRFPHDAPSRSTLKLEEAWHEFVPRDQWETRLAEGMQAADLGAAPGGWTWQLVQRGMQVYAIDNGPMDRGLMATGLVEHLREDGFVWAPPMRLDWLVCDIVDKPARVIDMVERWLVKRWCREAVFNLKLPMKRRWEAVSEGLARLDRSLAEAGVHAEIACRHLYHDREEVTVHVRLLN</sequence>
<dbReference type="GO" id="GO:0032259">
    <property type="term" value="P:methylation"/>
    <property type="evidence" value="ECO:0007669"/>
    <property type="project" value="UniProtKB-KW"/>
</dbReference>
<evidence type="ECO:0000259" key="9">
    <source>
        <dbReference type="Pfam" id="PF21239"/>
    </source>
</evidence>
<feature type="binding site" evidence="6">
    <location>
        <begin position="221"/>
        <end position="224"/>
    </location>
    <ligand>
        <name>S-adenosyl-L-methionine</name>
        <dbReference type="ChEBI" id="CHEBI:59789"/>
    </ligand>
</feature>
<evidence type="ECO:0000256" key="2">
    <source>
        <dbReference type="ARBA" id="ARBA00022552"/>
    </source>
</evidence>
<dbReference type="Gene3D" id="3.40.50.150">
    <property type="entry name" value="Vaccinia Virus protein VP39"/>
    <property type="match status" value="1"/>
</dbReference>
<keyword evidence="4 6" id="KW-0808">Transferase</keyword>
<dbReference type="InterPro" id="IPR002877">
    <property type="entry name" value="RNA_MeTrfase_FtsJ_dom"/>
</dbReference>
<evidence type="ECO:0000256" key="6">
    <source>
        <dbReference type="HAMAP-Rule" id="MF_01551"/>
    </source>
</evidence>
<dbReference type="Proteomes" id="UP000321121">
    <property type="component" value="Unassembled WGS sequence"/>
</dbReference>
<keyword evidence="1 6" id="KW-0963">Cytoplasm</keyword>
<gene>
    <name evidence="6 10" type="primary">rlmM</name>
    <name evidence="10" type="ORF">HHA04nite_23320</name>
</gene>
<dbReference type="RefSeq" id="WP_107181001.1">
    <property type="nucleotide sequence ID" value="NZ_BJUS01000029.1"/>
</dbReference>
<dbReference type="PIRSF" id="PIRSF028774">
    <property type="entry name" value="UCP028774"/>
    <property type="match status" value="1"/>
</dbReference>
<comment type="caution">
    <text evidence="10">The sequence shown here is derived from an EMBL/GenBank/DDBJ whole genome shotgun (WGS) entry which is preliminary data.</text>
</comment>
<feature type="domain" description="Ribosomal RNA methyltransferase FtsJ" evidence="7">
    <location>
        <begin position="186"/>
        <end position="245"/>
    </location>
</feature>
<dbReference type="NCBIfam" id="NF008734">
    <property type="entry name" value="PRK11760.1"/>
    <property type="match status" value="1"/>
</dbReference>
<dbReference type="InterPro" id="IPR011224">
    <property type="entry name" value="rRNA_MeTrfase_M"/>
</dbReference>
<evidence type="ECO:0000256" key="4">
    <source>
        <dbReference type="ARBA" id="ARBA00022679"/>
    </source>
</evidence>
<dbReference type="GO" id="GO:0008168">
    <property type="term" value="F:methyltransferase activity"/>
    <property type="evidence" value="ECO:0007669"/>
    <property type="project" value="UniProtKB-KW"/>
</dbReference>
<organism evidence="10 11">
    <name type="scientific">Halomonas halophila</name>
    <dbReference type="NCBI Taxonomy" id="29573"/>
    <lineage>
        <taxon>Bacteria</taxon>
        <taxon>Pseudomonadati</taxon>
        <taxon>Pseudomonadota</taxon>
        <taxon>Gammaproteobacteria</taxon>
        <taxon>Oceanospirillales</taxon>
        <taxon>Halomonadaceae</taxon>
        <taxon>Halomonas</taxon>
    </lineage>
</organism>
<accession>A0ABQ0U5R6</accession>
<comment type="function">
    <text evidence="6">Catalyzes the 2'-O-methylation at nucleotide C2498 in 23S rRNA.</text>
</comment>
<comment type="similarity">
    <text evidence="6">Belongs to the class I-like SAM-binding methyltransferase superfamily. RNA methyltransferase RlmE family. RlmM subfamily.</text>
</comment>
<dbReference type="Pfam" id="PF01728">
    <property type="entry name" value="FtsJ"/>
    <property type="match status" value="1"/>
</dbReference>
<evidence type="ECO:0000259" key="8">
    <source>
        <dbReference type="Pfam" id="PF18125"/>
    </source>
</evidence>
<evidence type="ECO:0000256" key="3">
    <source>
        <dbReference type="ARBA" id="ARBA00022603"/>
    </source>
</evidence>
<comment type="subcellular location">
    <subcellularLocation>
        <location evidence="6">Cytoplasm</location>
    </subcellularLocation>
</comment>
<dbReference type="HAMAP" id="MF_01551">
    <property type="entry name" value="23SrRNA_methyltr_M"/>
    <property type="match status" value="1"/>
</dbReference>
<dbReference type="Gene3D" id="3.30.2300.20">
    <property type="match status" value="1"/>
</dbReference>
<protein>
    <recommendedName>
        <fullName evidence="6">Ribosomal RNA large subunit methyltransferase M</fullName>
        <ecNumber evidence="6">2.1.1.186</ecNumber>
    </recommendedName>
    <alternativeName>
        <fullName evidence="6">23S rRNA (cytidine2498-2'-O)-methyltransferase</fullName>
    </alternativeName>
    <alternativeName>
        <fullName evidence="6">23S rRNA 2'-O-ribose methyltransferase RlmM</fullName>
    </alternativeName>
</protein>
<dbReference type="EMBL" id="BJUS01000029">
    <property type="protein sequence ID" value="GEK73788.1"/>
    <property type="molecule type" value="Genomic_DNA"/>
</dbReference>
<feature type="binding site" evidence="6">
    <location>
        <position position="188"/>
    </location>
    <ligand>
        <name>S-adenosyl-L-methionine</name>
        <dbReference type="ChEBI" id="CHEBI:59789"/>
    </ligand>
</feature>
<comment type="catalytic activity">
    <reaction evidence="6">
        <text>cytidine(2498) in 23S rRNA + S-adenosyl-L-methionine = 2'-O-methylcytidine(2498) in 23S rRNA + S-adenosyl-L-homocysteine + H(+)</text>
        <dbReference type="Rhea" id="RHEA:42788"/>
        <dbReference type="Rhea" id="RHEA-COMP:10244"/>
        <dbReference type="Rhea" id="RHEA-COMP:10245"/>
        <dbReference type="ChEBI" id="CHEBI:15378"/>
        <dbReference type="ChEBI" id="CHEBI:57856"/>
        <dbReference type="ChEBI" id="CHEBI:59789"/>
        <dbReference type="ChEBI" id="CHEBI:74495"/>
        <dbReference type="ChEBI" id="CHEBI:82748"/>
        <dbReference type="EC" id="2.1.1.186"/>
    </reaction>
</comment>
<keyword evidence="11" id="KW-1185">Reference proteome</keyword>
<dbReference type="SUPFAM" id="SSF53335">
    <property type="entry name" value="S-adenosyl-L-methionine-dependent methyltransferases"/>
    <property type="match status" value="1"/>
</dbReference>
<keyword evidence="2 6" id="KW-0698">rRNA processing</keyword>
<dbReference type="EC" id="2.1.1.186" evidence="6"/>
<feature type="binding site" evidence="6">
    <location>
        <position position="240"/>
    </location>
    <ligand>
        <name>S-adenosyl-L-methionine</name>
        <dbReference type="ChEBI" id="CHEBI:59789"/>
    </ligand>
</feature>
<feature type="binding site" evidence="6">
    <location>
        <position position="260"/>
    </location>
    <ligand>
        <name>S-adenosyl-L-methionine</name>
        <dbReference type="ChEBI" id="CHEBI:59789"/>
    </ligand>
</feature>
<name>A0ABQ0U5R6_9GAMM</name>
<dbReference type="Pfam" id="PF18125">
    <property type="entry name" value="RlmM_FDX"/>
    <property type="match status" value="1"/>
</dbReference>
<feature type="active site" description="Proton acceptor" evidence="6">
    <location>
        <position position="305"/>
    </location>
</feature>
<feature type="domain" description="Ribosomal RNA large subunit methyltransferase M THUMP-like" evidence="9">
    <location>
        <begin position="86"/>
        <end position="164"/>
    </location>
</feature>
<dbReference type="Gene3D" id="3.30.70.2810">
    <property type="match status" value="1"/>
</dbReference>
<dbReference type="InterPro" id="IPR040739">
    <property type="entry name" value="RlmM_FDX"/>
</dbReference>
<dbReference type="Pfam" id="PF21239">
    <property type="entry name" value="RLMM_N"/>
    <property type="match status" value="1"/>
</dbReference>
<feature type="binding site" evidence="6">
    <location>
        <position position="276"/>
    </location>
    <ligand>
        <name>S-adenosyl-L-methionine</name>
        <dbReference type="ChEBI" id="CHEBI:59789"/>
    </ligand>
</feature>
<dbReference type="InterPro" id="IPR029063">
    <property type="entry name" value="SAM-dependent_MTases_sf"/>
</dbReference>
<reference evidence="10 11" key="1">
    <citation type="submission" date="2019-07" db="EMBL/GenBank/DDBJ databases">
        <title>Whole genome shotgun sequence of Halomonas halophila NBRC 102604.</title>
        <authorList>
            <person name="Hosoyama A."/>
            <person name="Uohara A."/>
            <person name="Ohji S."/>
            <person name="Ichikawa N."/>
        </authorList>
    </citation>
    <scope>NUCLEOTIDE SEQUENCE [LARGE SCALE GENOMIC DNA]</scope>
    <source>
        <strain evidence="10 11">NBRC 102604</strain>
    </source>
</reference>
<evidence type="ECO:0000256" key="5">
    <source>
        <dbReference type="ARBA" id="ARBA00022691"/>
    </source>
</evidence>
<dbReference type="PANTHER" id="PTHR37524:SF2">
    <property type="entry name" value="RIBOSOMAL RNA METHYLTRANSFERASE FTSJ DOMAIN-CONTAINING PROTEIN"/>
    <property type="match status" value="1"/>
</dbReference>
<feature type="domain" description="RlmM ferredoxin-like" evidence="8">
    <location>
        <begin position="4"/>
        <end position="73"/>
    </location>
</feature>